<dbReference type="Proteomes" id="UP000193675">
    <property type="component" value="Unassembled WGS sequence"/>
</dbReference>
<dbReference type="GO" id="GO:0000150">
    <property type="term" value="F:DNA strand exchange activity"/>
    <property type="evidence" value="ECO:0007669"/>
    <property type="project" value="InterPro"/>
</dbReference>
<dbReference type="OrthoDB" id="9791494at2"/>
<name>A0A1X1A4A9_PSEPU</name>
<dbReference type="Gene3D" id="3.90.1750.20">
    <property type="entry name" value="Putative Large Serine Recombinase, Chain B, Domain 2"/>
    <property type="match status" value="1"/>
</dbReference>
<organism evidence="4 5">
    <name type="scientific">Pseudomonas putida</name>
    <name type="common">Arthrobacter siderocapsulatus</name>
    <dbReference type="NCBI Taxonomy" id="303"/>
    <lineage>
        <taxon>Bacteria</taxon>
        <taxon>Pseudomonadati</taxon>
        <taxon>Pseudomonadota</taxon>
        <taxon>Gammaproteobacteria</taxon>
        <taxon>Pseudomonadales</taxon>
        <taxon>Pseudomonadaceae</taxon>
        <taxon>Pseudomonas</taxon>
    </lineage>
</organism>
<evidence type="ECO:0000313" key="4">
    <source>
        <dbReference type="EMBL" id="ORL66774.1"/>
    </source>
</evidence>
<reference evidence="4 5" key="1">
    <citation type="submission" date="2017-04" db="EMBL/GenBank/DDBJ databases">
        <title>Presence of VIM-2 positive Pseudomonas species in chickens and their surrounding environment.</title>
        <authorList>
            <person name="Zhang R."/>
        </authorList>
    </citation>
    <scope>NUCLEOTIDE SEQUENCE [LARGE SCALE GENOMIC DNA]</scope>
    <source>
        <strain evidence="4 5">DZ-C18</strain>
    </source>
</reference>
<dbReference type="EMBL" id="NBWC01000005">
    <property type="protein sequence ID" value="ORL66774.1"/>
    <property type="molecule type" value="Genomic_DNA"/>
</dbReference>
<dbReference type="InterPro" id="IPR025827">
    <property type="entry name" value="Zn_ribbon_recom_dom"/>
</dbReference>
<evidence type="ECO:0000256" key="2">
    <source>
        <dbReference type="ARBA" id="ARBA00023172"/>
    </source>
</evidence>
<dbReference type="Pfam" id="PF00239">
    <property type="entry name" value="Resolvase"/>
    <property type="match status" value="1"/>
</dbReference>
<dbReference type="Pfam" id="PF07508">
    <property type="entry name" value="Recombinase"/>
    <property type="match status" value="1"/>
</dbReference>
<dbReference type="PANTHER" id="PTHR30461">
    <property type="entry name" value="DNA-INVERTASE FROM LAMBDOID PROPHAGE"/>
    <property type="match status" value="1"/>
</dbReference>
<comment type="caution">
    <text evidence="4">The sequence shown here is derived from an EMBL/GenBank/DDBJ whole genome shotgun (WGS) entry which is preliminary data.</text>
</comment>
<dbReference type="CDD" id="cd00338">
    <property type="entry name" value="Ser_Recombinase"/>
    <property type="match status" value="1"/>
</dbReference>
<evidence type="ECO:0000256" key="1">
    <source>
        <dbReference type="ARBA" id="ARBA00023125"/>
    </source>
</evidence>
<dbReference type="Gene3D" id="3.40.50.1390">
    <property type="entry name" value="Resolvase, N-terminal catalytic domain"/>
    <property type="match status" value="1"/>
</dbReference>
<accession>A0A1X1A4A9</accession>
<sequence length="562" mass="62782">MLHCGFPCHEERAMPSAVPYIRFSSARQTTGSSAERQRQMVTQWLTQNPDYILSELTYEDLGRSGYHGEHLNDDNGFAKLLQAVEAGSIKAGDVVLVEAIDRAGRLSPMQMLKRVIIPIIEAGVSIITLDDNVTYDESSVEGGHLFLLVAKIQAAHNYSKQLSDRTKASYAIRREQAKATGKVKRHTPIWLTSEGEVIEHVAVHVRQAFELYVSGVGKTTIANRLRASGVPELATCSGPTVEAWLRNQAAIGNWEYGKDDPDKPSEIIRGVYPAVVSDELFLQAQLRKKAAATKPRERTSKHFLVGLVKCGVCGSNYIIHNKGGKPNNMRCGTYHRLKKAGCTNDETIPYQVAVYIYSETATHWVDKALQQVQLTVNDKRKLVLTTERDALTTSITNLTEKAAALNIPELWKKLEEESNRRKVVEDELAVLERTPDAGGESGFSAALSQDQMMIHDPIQLSALLKQVEYSIVVYPNKLFTVSGEVYPWLYLGPKRKPKSNVTLGYRMLYLGDEIIISPDVPVTLDWGAPTDNPVEQMRYMLRRAYKMVSAPKPYEYNDDVAE</sequence>
<dbReference type="Pfam" id="PF13408">
    <property type="entry name" value="Zn_ribbon_recom"/>
    <property type="match status" value="1"/>
</dbReference>
<dbReference type="GO" id="GO:0003677">
    <property type="term" value="F:DNA binding"/>
    <property type="evidence" value="ECO:0007669"/>
    <property type="project" value="UniProtKB-KW"/>
</dbReference>
<dbReference type="AlphaFoldDB" id="A0A1X1A4A9"/>
<evidence type="ECO:0000313" key="5">
    <source>
        <dbReference type="Proteomes" id="UP000193675"/>
    </source>
</evidence>
<keyword evidence="1" id="KW-0238">DNA-binding</keyword>
<gene>
    <name evidence="4" type="ORF">B7H17_03760</name>
</gene>
<dbReference type="PANTHER" id="PTHR30461:SF2">
    <property type="entry name" value="SERINE RECOMBINASE PINE-RELATED"/>
    <property type="match status" value="1"/>
</dbReference>
<dbReference type="InterPro" id="IPR038109">
    <property type="entry name" value="DNA_bind_recomb_sf"/>
</dbReference>
<dbReference type="InterPro" id="IPR006119">
    <property type="entry name" value="Resolv_N"/>
</dbReference>
<dbReference type="PROSITE" id="PS51736">
    <property type="entry name" value="RECOMBINASES_3"/>
    <property type="match status" value="1"/>
</dbReference>
<dbReference type="SMART" id="SM00857">
    <property type="entry name" value="Resolvase"/>
    <property type="match status" value="1"/>
</dbReference>
<evidence type="ECO:0000259" key="3">
    <source>
        <dbReference type="PROSITE" id="PS51736"/>
    </source>
</evidence>
<proteinExistence type="predicted"/>
<dbReference type="InterPro" id="IPR050639">
    <property type="entry name" value="SSR_resolvase"/>
</dbReference>
<keyword evidence="2" id="KW-0233">DNA recombination</keyword>
<feature type="domain" description="Resolvase/invertase-type recombinase catalytic" evidence="3">
    <location>
        <begin position="16"/>
        <end position="177"/>
    </location>
</feature>
<dbReference type="InterPro" id="IPR011109">
    <property type="entry name" value="DNA_bind_recombinase_dom"/>
</dbReference>
<dbReference type="SUPFAM" id="SSF53041">
    <property type="entry name" value="Resolvase-like"/>
    <property type="match status" value="1"/>
</dbReference>
<protein>
    <recommendedName>
        <fullName evidence="3">Resolvase/invertase-type recombinase catalytic domain-containing protein</fullName>
    </recommendedName>
</protein>
<dbReference type="InterPro" id="IPR036162">
    <property type="entry name" value="Resolvase-like_N_sf"/>
</dbReference>